<proteinExistence type="predicted"/>
<accession>A0ABW7WRA0</accession>
<dbReference type="Proteomes" id="UP001611450">
    <property type="component" value="Unassembled WGS sequence"/>
</dbReference>
<organism evidence="1 2">
    <name type="scientific">Nocardia beijingensis</name>
    <dbReference type="NCBI Taxonomy" id="95162"/>
    <lineage>
        <taxon>Bacteria</taxon>
        <taxon>Bacillati</taxon>
        <taxon>Actinomycetota</taxon>
        <taxon>Actinomycetes</taxon>
        <taxon>Mycobacteriales</taxon>
        <taxon>Nocardiaceae</taxon>
        <taxon>Nocardia</taxon>
    </lineage>
</organism>
<gene>
    <name evidence="1" type="ORF">ACH47G_34025</name>
</gene>
<protein>
    <submittedName>
        <fullName evidence="1">Uncharacterized protein</fullName>
    </submittedName>
</protein>
<evidence type="ECO:0000313" key="1">
    <source>
        <dbReference type="EMBL" id="MFI2325521.1"/>
    </source>
</evidence>
<keyword evidence="2" id="KW-1185">Reference proteome</keyword>
<name>A0ABW7WRA0_9NOCA</name>
<comment type="caution">
    <text evidence="1">The sequence shown here is derived from an EMBL/GenBank/DDBJ whole genome shotgun (WGS) entry which is preliminary data.</text>
</comment>
<evidence type="ECO:0000313" key="2">
    <source>
        <dbReference type="Proteomes" id="UP001611450"/>
    </source>
</evidence>
<reference evidence="1 2" key="1">
    <citation type="submission" date="2024-10" db="EMBL/GenBank/DDBJ databases">
        <title>The Natural Products Discovery Center: Release of the First 8490 Sequenced Strains for Exploring Actinobacteria Biosynthetic Diversity.</title>
        <authorList>
            <person name="Kalkreuter E."/>
            <person name="Kautsar S.A."/>
            <person name="Yang D."/>
            <person name="Bader C.D."/>
            <person name="Teijaro C.N."/>
            <person name="Fluegel L."/>
            <person name="Davis C.M."/>
            <person name="Simpson J.R."/>
            <person name="Lauterbach L."/>
            <person name="Steele A.D."/>
            <person name="Gui C."/>
            <person name="Meng S."/>
            <person name="Li G."/>
            <person name="Viehrig K."/>
            <person name="Ye F."/>
            <person name="Su P."/>
            <person name="Kiefer A.F."/>
            <person name="Nichols A."/>
            <person name="Cepeda A.J."/>
            <person name="Yan W."/>
            <person name="Fan B."/>
            <person name="Jiang Y."/>
            <person name="Adhikari A."/>
            <person name="Zheng C.-J."/>
            <person name="Schuster L."/>
            <person name="Cowan T.M."/>
            <person name="Smanski M.J."/>
            <person name="Chevrette M.G."/>
            <person name="De Carvalho L.P.S."/>
            <person name="Shen B."/>
        </authorList>
    </citation>
    <scope>NUCLEOTIDE SEQUENCE [LARGE SCALE GENOMIC DNA]</scope>
    <source>
        <strain evidence="1 2">NPDC019626</strain>
    </source>
</reference>
<dbReference type="EMBL" id="JBIRXV010000015">
    <property type="protein sequence ID" value="MFI2325521.1"/>
    <property type="molecule type" value="Genomic_DNA"/>
</dbReference>
<sequence>MAQKFGPSRTRLLTGPGSLAGALVRFDAEIEVVGPREIWHALAVLFVADARQLWAGRSRRAAVVQKSRRFPT</sequence>
<dbReference type="RefSeq" id="WP_396949289.1">
    <property type="nucleotide sequence ID" value="NZ_JBIRXV010000015.1"/>
</dbReference>